<keyword evidence="2 9" id="KW-0813">Transport</keyword>
<keyword evidence="13" id="KW-1185">Reference proteome</keyword>
<protein>
    <recommendedName>
        <fullName evidence="9">Sec-independent protein translocase protein TatB</fullName>
    </recommendedName>
</protein>
<organism evidence="12 13">
    <name type="scientific">Salinisphaera japonica YTM-1</name>
    <dbReference type="NCBI Taxonomy" id="1209778"/>
    <lineage>
        <taxon>Bacteria</taxon>
        <taxon>Pseudomonadati</taxon>
        <taxon>Pseudomonadota</taxon>
        <taxon>Gammaproteobacteria</taxon>
        <taxon>Salinisphaerales</taxon>
        <taxon>Salinisphaeraceae</taxon>
        <taxon>Salinisphaera</taxon>
    </lineage>
</organism>
<feature type="transmembrane region" description="Helical" evidence="11">
    <location>
        <begin position="6"/>
        <end position="25"/>
    </location>
</feature>
<feature type="region of interest" description="Disordered" evidence="10">
    <location>
        <begin position="65"/>
        <end position="124"/>
    </location>
</feature>
<dbReference type="PANTHER" id="PTHR33162">
    <property type="entry name" value="SEC-INDEPENDENT PROTEIN TRANSLOCASE PROTEIN TATA, CHLOROPLASTIC"/>
    <property type="match status" value="1"/>
</dbReference>
<evidence type="ECO:0000256" key="6">
    <source>
        <dbReference type="ARBA" id="ARBA00022989"/>
    </source>
</evidence>
<evidence type="ECO:0000256" key="8">
    <source>
        <dbReference type="ARBA" id="ARBA00023136"/>
    </source>
</evidence>
<dbReference type="Proteomes" id="UP000285310">
    <property type="component" value="Unassembled WGS sequence"/>
</dbReference>
<evidence type="ECO:0000256" key="10">
    <source>
        <dbReference type="SAM" id="MobiDB-lite"/>
    </source>
</evidence>
<sequence>MFDIGFWELSVLAVIGLIVLGPERLPVVARTMGRWVGQAKHYMSALTSELEREVKADDIRREVREAREQIESETRQARDNTDREVDSVMRPLKSELERDAADDKSASTPTSKSTPKSTDKDRNT</sequence>
<accession>A0A423Q0Y6</accession>
<evidence type="ECO:0000256" key="4">
    <source>
        <dbReference type="ARBA" id="ARBA00022692"/>
    </source>
</evidence>
<dbReference type="GO" id="GO:0008320">
    <property type="term" value="F:protein transmembrane transporter activity"/>
    <property type="evidence" value="ECO:0007669"/>
    <property type="project" value="UniProtKB-UniRule"/>
</dbReference>
<reference evidence="12 13" key="1">
    <citation type="submission" date="2013-10" db="EMBL/GenBank/DDBJ databases">
        <title>Salinisphaera japonica YTM-1 Genome Sequencing.</title>
        <authorList>
            <person name="Lai Q."/>
            <person name="Li C."/>
            <person name="Shao Z."/>
        </authorList>
    </citation>
    <scope>NUCLEOTIDE SEQUENCE [LARGE SCALE GENOMIC DNA]</scope>
    <source>
        <strain evidence="12 13">YTM-1</strain>
    </source>
</reference>
<dbReference type="EMBL" id="AYKG01000003">
    <property type="protein sequence ID" value="ROO31922.1"/>
    <property type="molecule type" value="Genomic_DNA"/>
</dbReference>
<evidence type="ECO:0000256" key="1">
    <source>
        <dbReference type="ARBA" id="ARBA00004167"/>
    </source>
</evidence>
<dbReference type="InterPro" id="IPR003369">
    <property type="entry name" value="TatA/B/E"/>
</dbReference>
<dbReference type="PANTHER" id="PTHR33162:SF1">
    <property type="entry name" value="SEC-INDEPENDENT PROTEIN TRANSLOCASE PROTEIN TATA, CHLOROPLASTIC"/>
    <property type="match status" value="1"/>
</dbReference>
<keyword evidence="8 9" id="KW-0472">Membrane</keyword>
<evidence type="ECO:0000256" key="11">
    <source>
        <dbReference type="SAM" id="Phobius"/>
    </source>
</evidence>
<evidence type="ECO:0000256" key="7">
    <source>
        <dbReference type="ARBA" id="ARBA00023010"/>
    </source>
</evidence>
<dbReference type="Pfam" id="PF02416">
    <property type="entry name" value="TatA_B_E"/>
    <property type="match status" value="1"/>
</dbReference>
<comment type="function">
    <text evidence="9">Part of the twin-arginine translocation (Tat) system that transports large folded proteins containing a characteristic twin-arginine motif in their signal peptide across membranes. Together with TatC, TatB is part of a receptor directly interacting with Tat signal peptides. TatB may form an oligomeric binding site that transiently accommodates folded Tat precursor proteins before their translocation.</text>
</comment>
<dbReference type="OrthoDB" id="9816005at2"/>
<feature type="compositionally biased region" description="Basic and acidic residues" evidence="10">
    <location>
        <begin position="65"/>
        <end position="105"/>
    </location>
</feature>
<dbReference type="Gene3D" id="1.20.5.3310">
    <property type="match status" value="1"/>
</dbReference>
<comment type="subunit">
    <text evidence="9">The Tat system comprises two distinct complexes: a TatABC complex, containing multiple copies of TatA, TatB and TatC subunits, and a separate TatA complex, containing only TatA subunits. Substrates initially bind to the TatABC complex, which probably triggers association of the separate TatA complex to form the active translocon.</text>
</comment>
<evidence type="ECO:0000256" key="2">
    <source>
        <dbReference type="ARBA" id="ARBA00022448"/>
    </source>
</evidence>
<feature type="compositionally biased region" description="Low complexity" evidence="10">
    <location>
        <begin position="106"/>
        <end position="116"/>
    </location>
</feature>
<dbReference type="InterPro" id="IPR018448">
    <property type="entry name" value="TatB"/>
</dbReference>
<dbReference type="FunCoup" id="A0A423Q0Y6">
    <property type="interactions" value="236"/>
</dbReference>
<dbReference type="GO" id="GO:0033281">
    <property type="term" value="C:TAT protein transport complex"/>
    <property type="evidence" value="ECO:0007669"/>
    <property type="project" value="UniProtKB-UniRule"/>
</dbReference>
<evidence type="ECO:0000313" key="12">
    <source>
        <dbReference type="EMBL" id="ROO31922.1"/>
    </source>
</evidence>
<dbReference type="InParanoid" id="A0A423Q0Y6"/>
<keyword evidence="6 9" id="KW-1133">Transmembrane helix</keyword>
<dbReference type="NCBIfam" id="TIGR01410">
    <property type="entry name" value="tatB"/>
    <property type="match status" value="1"/>
</dbReference>
<dbReference type="HAMAP" id="MF_00237">
    <property type="entry name" value="TatB"/>
    <property type="match status" value="1"/>
</dbReference>
<comment type="subcellular location">
    <subcellularLocation>
        <location evidence="9">Cell membrane</location>
        <topology evidence="9">Single-pass membrane protein</topology>
    </subcellularLocation>
    <subcellularLocation>
        <location evidence="1">Membrane</location>
        <topology evidence="1">Single-pass membrane protein</topology>
    </subcellularLocation>
</comment>
<evidence type="ECO:0000256" key="5">
    <source>
        <dbReference type="ARBA" id="ARBA00022927"/>
    </source>
</evidence>
<keyword evidence="7 9" id="KW-0811">Translocation</keyword>
<dbReference type="GO" id="GO:0043953">
    <property type="term" value="P:protein transport by the Tat complex"/>
    <property type="evidence" value="ECO:0007669"/>
    <property type="project" value="UniProtKB-UniRule"/>
</dbReference>
<proteinExistence type="inferred from homology"/>
<evidence type="ECO:0000256" key="3">
    <source>
        <dbReference type="ARBA" id="ARBA00022475"/>
    </source>
</evidence>
<evidence type="ECO:0000313" key="13">
    <source>
        <dbReference type="Proteomes" id="UP000285310"/>
    </source>
</evidence>
<dbReference type="RefSeq" id="WP_123656950.1">
    <property type="nucleotide sequence ID" value="NZ_AYKG01000003.1"/>
</dbReference>
<keyword evidence="4 9" id="KW-0812">Transmembrane</keyword>
<comment type="similarity">
    <text evidence="9">Belongs to the TatB family.</text>
</comment>
<comment type="caution">
    <text evidence="12">The sequence shown here is derived from an EMBL/GenBank/DDBJ whole genome shotgun (WGS) entry which is preliminary data.</text>
</comment>
<keyword evidence="5 9" id="KW-0653">Protein transport</keyword>
<dbReference type="PRINTS" id="PR01506">
    <property type="entry name" value="TATBPROTEIN"/>
</dbReference>
<gene>
    <name evidence="9" type="primary">tatB</name>
    <name evidence="12" type="ORF">SAJA_01855</name>
</gene>
<keyword evidence="3 9" id="KW-1003">Cell membrane</keyword>
<evidence type="ECO:0000256" key="9">
    <source>
        <dbReference type="HAMAP-Rule" id="MF_00237"/>
    </source>
</evidence>
<name>A0A423Q0Y6_9GAMM</name>
<dbReference type="AlphaFoldDB" id="A0A423Q0Y6"/>